<dbReference type="Gene3D" id="1.10.150.130">
    <property type="match status" value="1"/>
</dbReference>
<dbReference type="Pfam" id="PF00589">
    <property type="entry name" value="Phage_integrase"/>
    <property type="match status" value="1"/>
</dbReference>
<keyword evidence="2" id="KW-0229">DNA integration</keyword>
<comment type="caution">
    <text evidence="6">The sequence shown here is derived from an EMBL/GenBank/DDBJ whole genome shotgun (WGS) entry which is preliminary data.</text>
</comment>
<keyword evidence="7" id="KW-1185">Reference proteome</keyword>
<keyword evidence="3" id="KW-0238">DNA-binding</keyword>
<proteinExistence type="inferred from homology"/>
<dbReference type="InterPro" id="IPR011010">
    <property type="entry name" value="DNA_brk_join_enz"/>
</dbReference>
<gene>
    <name evidence="6" type="ORF">HMPREF9439_01072</name>
</gene>
<dbReference type="InterPro" id="IPR002104">
    <property type="entry name" value="Integrase_catalytic"/>
</dbReference>
<dbReference type="CDD" id="cd00801">
    <property type="entry name" value="INT_P4_C"/>
    <property type="match status" value="1"/>
</dbReference>
<dbReference type="GO" id="GO:0006310">
    <property type="term" value="P:DNA recombination"/>
    <property type="evidence" value="ECO:0007669"/>
    <property type="project" value="UniProtKB-KW"/>
</dbReference>
<evidence type="ECO:0000256" key="2">
    <source>
        <dbReference type="ARBA" id="ARBA00022908"/>
    </source>
</evidence>
<dbReference type="GeneID" id="43348523"/>
<dbReference type="InterPro" id="IPR010998">
    <property type="entry name" value="Integrase_recombinase_N"/>
</dbReference>
<dbReference type="HOGENOM" id="CLU_027562_0_2_4"/>
<reference evidence="6 7" key="1">
    <citation type="submission" date="2011-02" db="EMBL/GenBank/DDBJ databases">
        <authorList>
            <person name="Weinstock G."/>
            <person name="Sodergren E."/>
            <person name="Clifton S."/>
            <person name="Fulton L."/>
            <person name="Fulton B."/>
            <person name="Courtney L."/>
            <person name="Fronick C."/>
            <person name="Harrison M."/>
            <person name="Strong C."/>
            <person name="Farmer C."/>
            <person name="Delahaunty K."/>
            <person name="Markovic C."/>
            <person name="Hall O."/>
            <person name="Minx P."/>
            <person name="Tomlinson C."/>
            <person name="Mitreva M."/>
            <person name="Hou S."/>
            <person name="Chen J."/>
            <person name="Wollam A."/>
            <person name="Pepin K.H."/>
            <person name="Johnson M."/>
            <person name="Bhonagiri V."/>
            <person name="Zhang X."/>
            <person name="Suruliraj S."/>
            <person name="Warren W."/>
            <person name="Chinwalla A."/>
            <person name="Mardis E.R."/>
            <person name="Wilson R.K."/>
        </authorList>
    </citation>
    <scope>NUCLEOTIDE SEQUENCE [LARGE SCALE GENOMIC DNA]</scope>
    <source>
        <strain evidence="6 7">YIT 11859</strain>
    </source>
</reference>
<dbReference type="PROSITE" id="PS51898">
    <property type="entry name" value="TYR_RECOMBINASE"/>
    <property type="match status" value="1"/>
</dbReference>
<evidence type="ECO:0000313" key="6">
    <source>
        <dbReference type="EMBL" id="EGG55479.1"/>
    </source>
</evidence>
<name>F3QJH0_9BURK</name>
<dbReference type="Gene3D" id="1.10.443.10">
    <property type="entry name" value="Intergrase catalytic core"/>
    <property type="match status" value="1"/>
</dbReference>
<evidence type="ECO:0000256" key="1">
    <source>
        <dbReference type="ARBA" id="ARBA00008857"/>
    </source>
</evidence>
<dbReference type="InterPro" id="IPR013762">
    <property type="entry name" value="Integrase-like_cat_sf"/>
</dbReference>
<accession>F3QJH0</accession>
<keyword evidence="4" id="KW-0233">DNA recombination</keyword>
<dbReference type="InterPro" id="IPR050808">
    <property type="entry name" value="Phage_Integrase"/>
</dbReference>
<organism evidence="6 7">
    <name type="scientific">Parasutterella excrementihominis YIT 11859</name>
    <dbReference type="NCBI Taxonomy" id="762966"/>
    <lineage>
        <taxon>Bacteria</taxon>
        <taxon>Pseudomonadati</taxon>
        <taxon>Pseudomonadota</taxon>
        <taxon>Betaproteobacteria</taxon>
        <taxon>Burkholderiales</taxon>
        <taxon>Sutterellaceae</taxon>
        <taxon>Parasutterella</taxon>
    </lineage>
</organism>
<dbReference type="PANTHER" id="PTHR30629">
    <property type="entry name" value="PROPHAGE INTEGRASE"/>
    <property type="match status" value="1"/>
</dbReference>
<dbReference type="EMBL" id="AFBP01000023">
    <property type="protein sequence ID" value="EGG55479.1"/>
    <property type="molecule type" value="Genomic_DNA"/>
</dbReference>
<dbReference type="Proteomes" id="UP000005156">
    <property type="component" value="Unassembled WGS sequence"/>
</dbReference>
<feature type="domain" description="Tyr recombinase" evidence="5">
    <location>
        <begin position="210"/>
        <end position="383"/>
    </location>
</feature>
<evidence type="ECO:0000259" key="5">
    <source>
        <dbReference type="PROSITE" id="PS51898"/>
    </source>
</evidence>
<protein>
    <submittedName>
        <fullName evidence="6">Site-specific recombinase, phage integrase family</fullName>
    </submittedName>
</protein>
<dbReference type="OrthoDB" id="9775880at2"/>
<dbReference type="RefSeq" id="WP_008812406.1">
    <property type="nucleotide sequence ID" value="NZ_GL883696.1"/>
</dbReference>
<dbReference type="eggNOG" id="COG0582">
    <property type="taxonomic scope" value="Bacteria"/>
</dbReference>
<comment type="similarity">
    <text evidence="1">Belongs to the 'phage' integrase family.</text>
</comment>
<dbReference type="GO" id="GO:0015074">
    <property type="term" value="P:DNA integration"/>
    <property type="evidence" value="ECO:0007669"/>
    <property type="project" value="UniProtKB-KW"/>
</dbReference>
<evidence type="ECO:0000256" key="3">
    <source>
        <dbReference type="ARBA" id="ARBA00023125"/>
    </source>
</evidence>
<sequence>MSHAKIGRFSKKQIFELPDGTHRLEPHLYVRVRGNGRYRNYFFRYLDPKGRVCDLALGSASKKPLSEVKQFAFLLKTSLQFSGKASALMEAKQHPVLFKDYAQRVIEILASVRLWKNPAQKQSWSSSISTYAFPVIGEKFIDEIDRKDILKILRPIWINKTMTASRVRGRLEKIFAYAINENLYIGNNPASWKGNLDLFLPPANKCNSTQHFKSLSFTELKAIIPKLQQESSIGAKALLFGVLTATRTVEFTQAHWREISWKEKVWLCPPSRRKDGKEFPFRVPLSQQVISLLKEIRKESKGEFIFSVDGKTPIRRETPRKFLRTALNQACTMHGMRSTFRDWCAENDIDNEAAEKSLMHTTGTQTTLAYQRSDLLDRRRVVMQLWADALFDDEKAKIHKADLL</sequence>
<dbReference type="PANTHER" id="PTHR30629:SF2">
    <property type="entry name" value="PROPHAGE INTEGRASE INTS-RELATED"/>
    <property type="match status" value="1"/>
</dbReference>
<dbReference type="SUPFAM" id="SSF56349">
    <property type="entry name" value="DNA breaking-rejoining enzymes"/>
    <property type="match status" value="1"/>
</dbReference>
<evidence type="ECO:0000256" key="4">
    <source>
        <dbReference type="ARBA" id="ARBA00023172"/>
    </source>
</evidence>
<dbReference type="AlphaFoldDB" id="F3QJH0"/>
<evidence type="ECO:0000313" key="7">
    <source>
        <dbReference type="Proteomes" id="UP000005156"/>
    </source>
</evidence>
<dbReference type="InterPro" id="IPR053876">
    <property type="entry name" value="Phage_int_M"/>
</dbReference>
<dbReference type="GO" id="GO:0003677">
    <property type="term" value="F:DNA binding"/>
    <property type="evidence" value="ECO:0007669"/>
    <property type="project" value="UniProtKB-KW"/>
</dbReference>
<dbReference type="Pfam" id="PF22022">
    <property type="entry name" value="Phage_int_M"/>
    <property type="match status" value="1"/>
</dbReference>